<proteinExistence type="predicted"/>
<evidence type="ECO:0000313" key="1">
    <source>
        <dbReference type="EMBL" id="SVB34868.1"/>
    </source>
</evidence>
<dbReference type="AlphaFoldDB" id="A0A382D8T0"/>
<gene>
    <name evidence="1" type="ORF">METZ01_LOCUS187722</name>
</gene>
<dbReference type="EMBL" id="UINC01038204">
    <property type="protein sequence ID" value="SVB34868.1"/>
    <property type="molecule type" value="Genomic_DNA"/>
</dbReference>
<sequence>MSDLSEKGGHPIVGNLELAATNPDSALDLPAMVI</sequence>
<protein>
    <submittedName>
        <fullName evidence="1">Uncharacterized protein</fullName>
    </submittedName>
</protein>
<reference evidence="1" key="1">
    <citation type="submission" date="2018-05" db="EMBL/GenBank/DDBJ databases">
        <authorList>
            <person name="Lanie J.A."/>
            <person name="Ng W.-L."/>
            <person name="Kazmierczak K.M."/>
            <person name="Andrzejewski T.M."/>
            <person name="Davidsen T.M."/>
            <person name="Wayne K.J."/>
            <person name="Tettelin H."/>
            <person name="Glass J.I."/>
            <person name="Rusch D."/>
            <person name="Podicherti R."/>
            <person name="Tsui H.-C.T."/>
            <person name="Winkler M.E."/>
        </authorList>
    </citation>
    <scope>NUCLEOTIDE SEQUENCE</scope>
</reference>
<organism evidence="1">
    <name type="scientific">marine metagenome</name>
    <dbReference type="NCBI Taxonomy" id="408172"/>
    <lineage>
        <taxon>unclassified sequences</taxon>
        <taxon>metagenomes</taxon>
        <taxon>ecological metagenomes</taxon>
    </lineage>
</organism>
<accession>A0A382D8T0</accession>
<name>A0A382D8T0_9ZZZZ</name>